<dbReference type="PROSITE" id="PS50850">
    <property type="entry name" value="MFS"/>
    <property type="match status" value="1"/>
</dbReference>
<dbReference type="RefSeq" id="WP_112220727.1">
    <property type="nucleotide sequence ID" value="NZ_MVJN01000015.1"/>
</dbReference>
<evidence type="ECO:0000256" key="4">
    <source>
        <dbReference type="ARBA" id="ARBA00022692"/>
    </source>
</evidence>
<dbReference type="GO" id="GO:0005886">
    <property type="term" value="C:plasma membrane"/>
    <property type="evidence" value="ECO:0007669"/>
    <property type="project" value="UniProtKB-SubCell"/>
</dbReference>
<dbReference type="Gene3D" id="1.20.1250.20">
    <property type="entry name" value="MFS general substrate transporter like domains"/>
    <property type="match status" value="2"/>
</dbReference>
<feature type="transmembrane region" description="Helical" evidence="8">
    <location>
        <begin position="77"/>
        <end position="95"/>
    </location>
</feature>
<feature type="transmembrane region" description="Helical" evidence="8">
    <location>
        <begin position="260"/>
        <end position="281"/>
    </location>
</feature>
<evidence type="ECO:0000256" key="6">
    <source>
        <dbReference type="ARBA" id="ARBA00022989"/>
    </source>
</evidence>
<accession>A0A364LF85</accession>
<comment type="caution">
    <text evidence="10">The sequence shown here is derived from an EMBL/GenBank/DDBJ whole genome shotgun (WGS) entry which is preliminary data.</text>
</comment>
<feature type="transmembrane region" description="Helical" evidence="8">
    <location>
        <begin position="293"/>
        <end position="312"/>
    </location>
</feature>
<evidence type="ECO:0000256" key="8">
    <source>
        <dbReference type="SAM" id="Phobius"/>
    </source>
</evidence>
<dbReference type="GO" id="GO:0015293">
    <property type="term" value="F:symporter activity"/>
    <property type="evidence" value="ECO:0007669"/>
    <property type="project" value="UniProtKB-KW"/>
</dbReference>
<dbReference type="PANTHER" id="PTHR43528:SF1">
    <property type="entry name" value="ALPHA-KETOGLUTARATE PERMEASE"/>
    <property type="match status" value="1"/>
</dbReference>
<dbReference type="InterPro" id="IPR020846">
    <property type="entry name" value="MFS_dom"/>
</dbReference>
<dbReference type="InterPro" id="IPR051084">
    <property type="entry name" value="H+-coupled_symporters"/>
</dbReference>
<feature type="domain" description="Major facilitator superfamily (MFS) profile" evidence="9">
    <location>
        <begin position="5"/>
        <end position="413"/>
    </location>
</feature>
<keyword evidence="7 8" id="KW-0472">Membrane</keyword>
<dbReference type="InterPro" id="IPR036259">
    <property type="entry name" value="MFS_trans_sf"/>
</dbReference>
<keyword evidence="6 8" id="KW-1133">Transmembrane helix</keyword>
<evidence type="ECO:0000256" key="5">
    <source>
        <dbReference type="ARBA" id="ARBA00022847"/>
    </source>
</evidence>
<dbReference type="AlphaFoldDB" id="A0A364LF85"/>
<dbReference type="SUPFAM" id="SSF103473">
    <property type="entry name" value="MFS general substrate transporter"/>
    <property type="match status" value="1"/>
</dbReference>
<feature type="transmembrane region" description="Helical" evidence="8">
    <location>
        <begin position="351"/>
        <end position="372"/>
    </location>
</feature>
<evidence type="ECO:0000259" key="9">
    <source>
        <dbReference type="PROSITE" id="PS50850"/>
    </source>
</evidence>
<keyword evidence="3" id="KW-1003">Cell membrane</keyword>
<evidence type="ECO:0000256" key="7">
    <source>
        <dbReference type="ARBA" id="ARBA00023136"/>
    </source>
</evidence>
<name>A0A364LF85_9GAMM</name>
<feature type="transmembrane region" description="Helical" evidence="8">
    <location>
        <begin position="226"/>
        <end position="248"/>
    </location>
</feature>
<dbReference type="PANTHER" id="PTHR43528">
    <property type="entry name" value="ALPHA-KETOGLUTARATE PERMEASE"/>
    <property type="match status" value="1"/>
</dbReference>
<feature type="transmembrane region" description="Helical" evidence="8">
    <location>
        <begin position="318"/>
        <end position="339"/>
    </location>
</feature>
<feature type="transmembrane region" description="Helical" evidence="8">
    <location>
        <begin position="378"/>
        <end position="396"/>
    </location>
</feature>
<evidence type="ECO:0000313" key="11">
    <source>
        <dbReference type="Proteomes" id="UP000249458"/>
    </source>
</evidence>
<dbReference type="Pfam" id="PF07690">
    <property type="entry name" value="MFS_1"/>
    <property type="match status" value="1"/>
</dbReference>
<comment type="subcellular location">
    <subcellularLocation>
        <location evidence="1">Cell membrane</location>
        <topology evidence="1">Multi-pass membrane protein</topology>
    </subcellularLocation>
</comment>
<dbReference type="EMBL" id="MVJN01000015">
    <property type="protein sequence ID" value="RAP34623.1"/>
    <property type="molecule type" value="Genomic_DNA"/>
</dbReference>
<dbReference type="Proteomes" id="UP000249458">
    <property type="component" value="Unassembled WGS sequence"/>
</dbReference>
<feature type="transmembrane region" description="Helical" evidence="8">
    <location>
        <begin position="107"/>
        <end position="131"/>
    </location>
</feature>
<evidence type="ECO:0000256" key="1">
    <source>
        <dbReference type="ARBA" id="ARBA00004651"/>
    </source>
</evidence>
<protein>
    <recommendedName>
        <fullName evidence="9">Major facilitator superfamily (MFS) profile domain-containing protein</fullName>
    </recommendedName>
</protein>
<dbReference type="InterPro" id="IPR011701">
    <property type="entry name" value="MFS"/>
</dbReference>
<feature type="transmembrane region" description="Helical" evidence="8">
    <location>
        <begin position="143"/>
        <end position="166"/>
    </location>
</feature>
<keyword evidence="4 8" id="KW-0812">Transmembrane</keyword>
<evidence type="ECO:0000256" key="2">
    <source>
        <dbReference type="ARBA" id="ARBA00022448"/>
    </source>
</evidence>
<sequence length="413" mass="45828">MKKAPLLSAFLGTIIEVYDFTVFPFLIPVLVEVFSQEYPGRASINFTVLAYIVSYLIKPIGAISCGYLIDQFGQKKIMLYTTLLMTIATLSIGLLPTRWLCASYGSLLIVCRVMQGLSISGEFSSAMIFAVEHGKIKPAVFGSLAFVGGCIGIVFANFAAFILLYMVSHERIIQFAWRIPFLFGTLGCLAVLFIRHSMKGVVRESRSSSLAYLNLVKTHKRELIEAFVISNLSASAFYITFVFLPTFLTSLLNAHSHKESILITLLSLVIYLLLLPFGGMLADRIGIRKQIKLTSILYLLFSYVVFALLPQLGITSCIVTLALFAIVQALLNSALPAFLVMQFSKEQRGKALAISYNISLALFAGLMPYWMISSKDQVNPGIPITICAALSLLIINHERKSYGYLRSKFGYRF</sequence>
<keyword evidence="2" id="KW-0813">Transport</keyword>
<reference evidence="10 11" key="1">
    <citation type="submission" date="2017-02" db="EMBL/GenBank/DDBJ databases">
        <title>Legionella quilivanii strain from human: case report and whole genome sequencing analysis.</title>
        <authorList>
            <person name="Lalancette C."/>
            <person name="Leduc J.-M."/>
            <person name="Levesque S."/>
            <person name="Fournier E."/>
            <person name="Saoud J."/>
            <person name="Faucher S.P."/>
            <person name="Bernard K."/>
            <person name="Martineau C."/>
            <person name="Longtin J."/>
        </authorList>
    </citation>
    <scope>NUCLEOTIDE SEQUENCE [LARGE SCALE GENOMIC DNA]</scope>
    <source>
        <strain evidence="10 11">ID143958</strain>
    </source>
</reference>
<keyword evidence="5" id="KW-0769">Symport</keyword>
<evidence type="ECO:0000313" key="10">
    <source>
        <dbReference type="EMBL" id="RAP34623.1"/>
    </source>
</evidence>
<feature type="transmembrane region" description="Helical" evidence="8">
    <location>
        <begin position="172"/>
        <end position="194"/>
    </location>
</feature>
<gene>
    <name evidence="10" type="ORF">B1207_15175</name>
</gene>
<organism evidence="10 11">
    <name type="scientific">Legionella quinlivanii</name>
    <dbReference type="NCBI Taxonomy" id="45073"/>
    <lineage>
        <taxon>Bacteria</taxon>
        <taxon>Pseudomonadati</taxon>
        <taxon>Pseudomonadota</taxon>
        <taxon>Gammaproteobacteria</taxon>
        <taxon>Legionellales</taxon>
        <taxon>Legionellaceae</taxon>
        <taxon>Legionella</taxon>
    </lineage>
</organism>
<proteinExistence type="predicted"/>
<feature type="transmembrane region" description="Helical" evidence="8">
    <location>
        <begin position="48"/>
        <end position="70"/>
    </location>
</feature>
<evidence type="ECO:0000256" key="3">
    <source>
        <dbReference type="ARBA" id="ARBA00022475"/>
    </source>
</evidence>